<feature type="signal peptide" evidence="3">
    <location>
        <begin position="1"/>
        <end position="19"/>
    </location>
</feature>
<accession>A0A8H4QBD8</accession>
<feature type="compositionally biased region" description="Low complexity" evidence="1">
    <location>
        <begin position="151"/>
        <end position="174"/>
    </location>
</feature>
<evidence type="ECO:0000256" key="1">
    <source>
        <dbReference type="SAM" id="MobiDB-lite"/>
    </source>
</evidence>
<keyword evidence="2" id="KW-0812">Transmembrane</keyword>
<dbReference type="AlphaFoldDB" id="A0A8H4QBD8"/>
<dbReference type="EMBL" id="JAACLJ010000001">
    <property type="protein sequence ID" value="KAF4594445.1"/>
    <property type="molecule type" value="Genomic_DNA"/>
</dbReference>
<dbReference type="Proteomes" id="UP000562929">
    <property type="component" value="Unassembled WGS sequence"/>
</dbReference>
<feature type="region of interest" description="Disordered" evidence="1">
    <location>
        <begin position="219"/>
        <end position="268"/>
    </location>
</feature>
<feature type="chain" id="PRO_5034609376" evidence="3">
    <location>
        <begin position="20"/>
        <end position="284"/>
    </location>
</feature>
<evidence type="ECO:0000313" key="4">
    <source>
        <dbReference type="EMBL" id="KAF4594445.1"/>
    </source>
</evidence>
<keyword evidence="2" id="KW-1133">Transmembrane helix</keyword>
<keyword evidence="3" id="KW-0732">Signal</keyword>
<comment type="caution">
    <text evidence="4">The sequence shown here is derived from an EMBL/GenBank/DDBJ whole genome shotgun (WGS) entry which is preliminary data.</text>
</comment>
<feature type="transmembrane region" description="Helical" evidence="2">
    <location>
        <begin position="191"/>
        <end position="214"/>
    </location>
</feature>
<keyword evidence="2" id="KW-0472">Membrane</keyword>
<feature type="region of interest" description="Disordered" evidence="1">
    <location>
        <begin position="140"/>
        <end position="174"/>
    </location>
</feature>
<gene>
    <name evidence="4" type="ORF">GQ602_000058</name>
</gene>
<evidence type="ECO:0000256" key="3">
    <source>
        <dbReference type="SAM" id="SignalP"/>
    </source>
</evidence>
<evidence type="ECO:0000256" key="2">
    <source>
        <dbReference type="SAM" id="Phobius"/>
    </source>
</evidence>
<organism evidence="4 5">
    <name type="scientific">Ophiocordyceps camponoti-floridani</name>
    <dbReference type="NCBI Taxonomy" id="2030778"/>
    <lineage>
        <taxon>Eukaryota</taxon>
        <taxon>Fungi</taxon>
        <taxon>Dikarya</taxon>
        <taxon>Ascomycota</taxon>
        <taxon>Pezizomycotina</taxon>
        <taxon>Sordariomycetes</taxon>
        <taxon>Hypocreomycetidae</taxon>
        <taxon>Hypocreales</taxon>
        <taxon>Ophiocordycipitaceae</taxon>
        <taxon>Ophiocordyceps</taxon>
    </lineage>
</organism>
<evidence type="ECO:0000313" key="5">
    <source>
        <dbReference type="Proteomes" id="UP000562929"/>
    </source>
</evidence>
<name>A0A8H4QBD8_9HYPO</name>
<reference evidence="4 5" key="1">
    <citation type="journal article" date="2020" name="G3 (Bethesda)">
        <title>Genetic Underpinnings of Host Manipulation by Ophiocordyceps as Revealed by Comparative Transcriptomics.</title>
        <authorList>
            <person name="Will I."/>
            <person name="Das B."/>
            <person name="Trinh T."/>
            <person name="Brachmann A."/>
            <person name="Ohm R.A."/>
            <person name="de Bekker C."/>
        </authorList>
    </citation>
    <scope>NUCLEOTIDE SEQUENCE [LARGE SCALE GENOMIC DNA]</scope>
    <source>
        <strain evidence="4 5">EC05</strain>
    </source>
</reference>
<dbReference type="OrthoDB" id="4770059at2759"/>
<sequence>MTLFRSIILVIALSPFIHGMDLSTVVDGTIPSMPMTKSAMPCSAPVLPTDFERCLIPGGVDFWTQGGFYSPGVCFTGYRPLCTQTAGTETAVRCVPRAYKCNADGKDQRFAVSDFDGTLLSAPAFEIRWRGVDLKVGADTSSRASDRGLPSETVTLSESASTASSTAAATHSSSPAVESAVASTSSVGAGLVAAIAIGTVAVVLIVGLLGGLLARRRRRKSHQSVTRLKPATQPQANEMEDMPIGPRELPPHNPLGHSSAAQQPTAHVSAVFEMAAEQATDATQ</sequence>
<keyword evidence="5" id="KW-1185">Reference proteome</keyword>
<protein>
    <submittedName>
        <fullName evidence="4">Drug transporter</fullName>
    </submittedName>
</protein>
<proteinExistence type="predicted"/>